<dbReference type="EMBL" id="DSRP01000033">
    <property type="protein sequence ID" value="HGG91413.1"/>
    <property type="molecule type" value="Genomic_DNA"/>
</dbReference>
<organism evidence="1">
    <name type="scientific">Fundidesulfovibrio putealis</name>
    <dbReference type="NCBI Taxonomy" id="270496"/>
    <lineage>
        <taxon>Bacteria</taxon>
        <taxon>Pseudomonadati</taxon>
        <taxon>Thermodesulfobacteriota</taxon>
        <taxon>Desulfovibrionia</taxon>
        <taxon>Desulfovibrionales</taxon>
        <taxon>Desulfovibrionaceae</taxon>
        <taxon>Fundidesulfovibrio</taxon>
    </lineage>
</organism>
<proteinExistence type="predicted"/>
<protein>
    <submittedName>
        <fullName evidence="1">Zinc/iron-chelating domain-containing protein</fullName>
    </submittedName>
</protein>
<reference evidence="1" key="1">
    <citation type="journal article" date="2020" name="mSystems">
        <title>Genome- and Community-Level Interaction Insights into Carbon Utilization and Element Cycling Functions of Hydrothermarchaeota in Hydrothermal Sediment.</title>
        <authorList>
            <person name="Zhou Z."/>
            <person name="Liu Y."/>
            <person name="Xu W."/>
            <person name="Pan J."/>
            <person name="Luo Z.H."/>
            <person name="Li M."/>
        </authorList>
    </citation>
    <scope>NUCLEOTIDE SEQUENCE [LARGE SCALE GENOMIC DNA]</scope>
    <source>
        <strain evidence="1">SpSt-413</strain>
    </source>
</reference>
<dbReference type="AlphaFoldDB" id="A0A7C4AFN4"/>
<evidence type="ECO:0000313" key="1">
    <source>
        <dbReference type="EMBL" id="HGG91413.1"/>
    </source>
</evidence>
<name>A0A7C4AFN4_9BACT</name>
<gene>
    <name evidence="1" type="ORF">ENR59_00485</name>
</gene>
<accession>A0A7C4AFN4</accession>
<comment type="caution">
    <text evidence="1">The sequence shown here is derived from an EMBL/GenBank/DDBJ whole genome shotgun (WGS) entry which is preliminary data.</text>
</comment>
<sequence>MQGDMITPAVTSVGDVPICARCALSGPTCCRLSPGQEELCFPVSEMERQRIVEAGPARGGLTGAPNSRSFMAFMARLFPADRKLLPGIFPPHGQHLRLATRPDGACTFLGASGCALPREARPYYCRLFPFWVSAGAVTAFDAPGCLVRNQGRTVRDMLPLLGMTRGMVLKLHGRMRLAWGLIPGEDSEPPGATRGKVGYNA</sequence>